<feature type="domain" description="Phytase-like" evidence="2">
    <location>
        <begin position="346"/>
        <end position="640"/>
    </location>
</feature>
<reference evidence="3 4" key="1">
    <citation type="journal article" date="2014" name="Genome Announc.">
        <title>Draft Genome Sequence of Commensalibacter papalotli MX01, a Symbiont Identified from the Guts of Overwintering Monarch Butterflies.</title>
        <authorList>
            <person name="Servin-Garciduenas L.E."/>
            <person name="Sanchez-Quinto A."/>
            <person name="Martinez-Romero E."/>
        </authorList>
    </citation>
    <scope>NUCLEOTIDE SEQUENCE [LARGE SCALE GENOMIC DNA]</scope>
    <source>
        <strain evidence="4">MX-MONARCH01</strain>
    </source>
</reference>
<dbReference type="AlphaFoldDB" id="W7DW42"/>
<dbReference type="PATRIC" id="fig|1208583.4.peg.353"/>
<name>W7DW42_9PROT</name>
<evidence type="ECO:0000259" key="2">
    <source>
        <dbReference type="Pfam" id="PF13449"/>
    </source>
</evidence>
<dbReference type="SUPFAM" id="SSF51294">
    <property type="entry name" value="Hedgehog/intein (Hint) domain"/>
    <property type="match status" value="1"/>
</dbReference>
<protein>
    <submittedName>
        <fullName evidence="3">Outer membrane protein</fullName>
    </submittedName>
</protein>
<dbReference type="Gene3D" id="2.170.16.10">
    <property type="entry name" value="Hedgehog/Intein (Hint) domain"/>
    <property type="match status" value="1"/>
</dbReference>
<evidence type="ECO:0000259" key="1">
    <source>
        <dbReference type="Pfam" id="PF13403"/>
    </source>
</evidence>
<dbReference type="InterPro" id="IPR036844">
    <property type="entry name" value="Hint_dom_sf"/>
</dbReference>
<proteinExistence type="predicted"/>
<feature type="domain" description="Phytase-like" evidence="2">
    <location>
        <begin position="21"/>
        <end position="296"/>
    </location>
</feature>
<dbReference type="OrthoDB" id="7284755at2"/>
<dbReference type="PANTHER" id="PTHR37957:SF1">
    <property type="entry name" value="PHYTASE-LIKE DOMAIN-CONTAINING PROTEIN"/>
    <property type="match status" value="1"/>
</dbReference>
<gene>
    <name evidence="3" type="ORF">COMX_01755</name>
</gene>
<keyword evidence="4" id="KW-1185">Reference proteome</keyword>
<dbReference type="InterPro" id="IPR027372">
    <property type="entry name" value="Phytase-like_dom"/>
</dbReference>
<evidence type="ECO:0000313" key="3">
    <source>
        <dbReference type="EMBL" id="EUK18433.1"/>
    </source>
</evidence>
<organism evidence="3 4">
    <name type="scientific">Commensalibacter papalotli</name>
    <name type="common">ex Servin-Garciduenas et al. 2014</name>
    <dbReference type="NCBI Taxonomy" id="1208583"/>
    <lineage>
        <taxon>Bacteria</taxon>
        <taxon>Pseudomonadati</taxon>
        <taxon>Pseudomonadota</taxon>
        <taxon>Alphaproteobacteria</taxon>
        <taxon>Acetobacterales</taxon>
        <taxon>Acetobacteraceae</taxon>
    </lineage>
</organism>
<comment type="caution">
    <text evidence="3">The sequence shown here is derived from an EMBL/GenBank/DDBJ whole genome shotgun (WGS) entry which is preliminary data.</text>
</comment>
<dbReference type="InterPro" id="IPR011042">
    <property type="entry name" value="6-blade_b-propeller_TolB-like"/>
</dbReference>
<sequence length="994" mass="110752">MRLQYLNQADLPTDFTYDDYKVGGLSKIDYDPVTDTYSAQSDFGDDGKPTAVYSFKFTGLYNSDGSPQIEFEKNALDLSKINNIDSIRRDPKGDGFWVTTQETSPSIYHYHLDGSQTKLDTIPAEKSFKGSTFSPDGSYFVSMERNLIKDATGYTRITKFDKEGNVVAQYAYYTDRPSDIDATPNGILAILALNDKQLLVLERGFGERQNALTDSSISHVRIYEINLNDAQNVLNISHLTSENTIPVLKKLIFNSIKPPINQSSNTKEIQFNNIEGMSLGPTLSDGRSSLILVSDNKNSETQEKTQFASFAIQPQYDSLQLHYLNQVGLPVDYIFTDPTSNLSYTIGGLSGIDYDPKTDTYIVESDHQSGRYPGASVGESVIYRIKLTGLTDVNSIPKVEFVSAQPLLNEKGQPIADAESIRLDPNGDGFWYTTEEKPSGIYHYHKDGSVSKIAVPNNIATRAQDNLSLEGSTFAPDGSYYVSMERNLTGDATGYSRITKYDANGNIVAQYAYYTDRPSTIDATSNGISEILSLDNNTLLVMERGDNTNQVGASQGAARSRVRIYKVSLVGAQNVLDIENINSTNTKTMEKIKIFDSQDPSIINKLNTNETKIDNLEGMTLGPKLPDGRQSLILVSDNNFNASQYKTQFISLVLDDGDACFLAGTFIRAQQGMVRVEDIVPGDLVYCLGHNNIWQLRQVTWVGKQTTTVVAYKHDDLAGYPVCIRRNAFEEGVPFADLYVTAEHCMVFDGCFVPVRLLVNGKTIFYDHSFKTYDYYHIELERHSIISANGALSESYLDTGNRHYFTSKALSNYALSNSKDWDRDAAAPLITKRGGAKAIFDYLNLRADKHFVQPVQGKKERTNNPNLYLITDDRNKIAPIKIGDKEALFELPSTVKNVRLVSRTYRPCDVYGPFSDNRYVHGVLVGNITRHQDYHKHIIDTHLSGGDLSGWLPQSQTHARWTSGNALIPLNSIESAKNTILSIQILETGSYLVE</sequence>
<dbReference type="Pfam" id="PF13403">
    <property type="entry name" value="Hint_2"/>
    <property type="match status" value="1"/>
</dbReference>
<evidence type="ECO:0000313" key="4">
    <source>
        <dbReference type="Proteomes" id="UP000019250"/>
    </source>
</evidence>
<dbReference type="PANTHER" id="PTHR37957">
    <property type="entry name" value="BLR7070 PROTEIN"/>
    <property type="match status" value="1"/>
</dbReference>
<accession>W7DW42</accession>
<dbReference type="SUPFAM" id="SSF63829">
    <property type="entry name" value="Calcium-dependent phosphotriesterase"/>
    <property type="match status" value="1"/>
</dbReference>
<feature type="domain" description="Hedgehog/Intein (Hint)" evidence="1">
    <location>
        <begin position="660"/>
        <end position="799"/>
    </location>
</feature>
<dbReference type="STRING" id="1208583.COMX_01755"/>
<dbReference type="EMBL" id="ATSX01000001">
    <property type="protein sequence ID" value="EUK18433.1"/>
    <property type="molecule type" value="Genomic_DNA"/>
</dbReference>
<dbReference type="eggNOG" id="COG3210">
    <property type="taxonomic scope" value="Bacteria"/>
</dbReference>
<dbReference type="Pfam" id="PF13449">
    <property type="entry name" value="Phytase-like"/>
    <property type="match status" value="2"/>
</dbReference>
<dbReference type="Gene3D" id="2.120.10.30">
    <property type="entry name" value="TolB, C-terminal domain"/>
    <property type="match status" value="1"/>
</dbReference>
<dbReference type="RefSeq" id="WP_051461778.1">
    <property type="nucleotide sequence ID" value="NZ_ATSX01000001.1"/>
</dbReference>
<dbReference type="InterPro" id="IPR028992">
    <property type="entry name" value="Hedgehog/Intein_dom"/>
</dbReference>
<dbReference type="eggNOG" id="COG4222">
    <property type="taxonomic scope" value="Bacteria"/>
</dbReference>
<dbReference type="Proteomes" id="UP000019250">
    <property type="component" value="Unassembled WGS sequence"/>
</dbReference>